<dbReference type="PANTHER" id="PTHR43000">
    <property type="entry name" value="DTDP-D-GLUCOSE 4,6-DEHYDRATASE-RELATED"/>
    <property type="match status" value="1"/>
</dbReference>
<feature type="domain" description="NAD-dependent epimerase/dehydratase" evidence="2">
    <location>
        <begin position="6"/>
        <end position="243"/>
    </location>
</feature>
<dbReference type="PRINTS" id="PR01713">
    <property type="entry name" value="NUCEPIMERASE"/>
</dbReference>
<dbReference type="InterPro" id="IPR001509">
    <property type="entry name" value="Epimerase_deHydtase"/>
</dbReference>
<comment type="similarity">
    <text evidence="1">Belongs to the NAD(P)-dependent epimerase/dehydratase family.</text>
</comment>
<dbReference type="RefSeq" id="WP_386043741.1">
    <property type="nucleotide sequence ID" value="NZ_JBHUIO010000002.1"/>
</dbReference>
<evidence type="ECO:0000256" key="1">
    <source>
        <dbReference type="ARBA" id="ARBA00007637"/>
    </source>
</evidence>
<dbReference type="SUPFAM" id="SSF51735">
    <property type="entry name" value="NAD(P)-binding Rossmann-fold domains"/>
    <property type="match status" value="1"/>
</dbReference>
<protein>
    <submittedName>
        <fullName evidence="3">NAD-dependent epimerase/dehydratase family protein</fullName>
    </submittedName>
</protein>
<comment type="caution">
    <text evidence="3">The sequence shown here is derived from an EMBL/GenBank/DDBJ whole genome shotgun (WGS) entry which is preliminary data.</text>
</comment>
<evidence type="ECO:0000313" key="3">
    <source>
        <dbReference type="EMBL" id="MFD2168749.1"/>
    </source>
</evidence>
<gene>
    <name evidence="3" type="ORF">ACFSOY_01790</name>
</gene>
<evidence type="ECO:0000259" key="2">
    <source>
        <dbReference type="Pfam" id="PF01370"/>
    </source>
</evidence>
<dbReference type="Pfam" id="PF01370">
    <property type="entry name" value="Epimerase"/>
    <property type="match status" value="1"/>
</dbReference>
<dbReference type="Proteomes" id="UP001597343">
    <property type="component" value="Unassembled WGS sequence"/>
</dbReference>
<reference evidence="4" key="1">
    <citation type="journal article" date="2019" name="Int. J. Syst. Evol. Microbiol.">
        <title>The Global Catalogue of Microorganisms (GCM) 10K type strain sequencing project: providing services to taxonomists for standard genome sequencing and annotation.</title>
        <authorList>
            <consortium name="The Broad Institute Genomics Platform"/>
            <consortium name="The Broad Institute Genome Sequencing Center for Infectious Disease"/>
            <person name="Wu L."/>
            <person name="Ma J."/>
        </authorList>
    </citation>
    <scope>NUCLEOTIDE SEQUENCE [LARGE SCALE GENOMIC DNA]</scope>
    <source>
        <strain evidence="4">CGMCC 1.13574</strain>
    </source>
</reference>
<name>A0ABW4ZTR7_9BACL</name>
<dbReference type="InterPro" id="IPR036291">
    <property type="entry name" value="NAD(P)-bd_dom_sf"/>
</dbReference>
<organism evidence="3 4">
    <name type="scientific">Tumebacillus lipolyticus</name>
    <dbReference type="NCBI Taxonomy" id="1280370"/>
    <lineage>
        <taxon>Bacteria</taxon>
        <taxon>Bacillati</taxon>
        <taxon>Bacillota</taxon>
        <taxon>Bacilli</taxon>
        <taxon>Bacillales</taxon>
        <taxon>Alicyclobacillaceae</taxon>
        <taxon>Tumebacillus</taxon>
    </lineage>
</organism>
<accession>A0ABW4ZTR7</accession>
<keyword evidence="4" id="KW-1185">Reference proteome</keyword>
<evidence type="ECO:0000313" key="4">
    <source>
        <dbReference type="Proteomes" id="UP001597343"/>
    </source>
</evidence>
<dbReference type="Gene3D" id="3.40.50.720">
    <property type="entry name" value="NAD(P)-binding Rossmann-like Domain"/>
    <property type="match status" value="1"/>
</dbReference>
<sequence length="316" mass="35385">MRRKRVLVTGCAGFIGSSLCERLLREGIEVYGIDMFVPNYDRWIKERNLSSLLLHPQFHFFESDLRHLSFSELLLRVDEVFHQAALPGVRTSWGGQFQQYVDHNILVTQALLEAAKNSNVQKIVYASSSSVYGGMEGPTDETRPPHPISPYGVTKLSAEQLCQLYAKVFGVPVVSLRYFTVFGPRQRPDMAIHKFIKQILTGNPIQIYGDGEQSRDFTFVDDAVTANLLAAASPSAGEVFNIGGISRLTVNELISLIEKHAGKRAHLQTLPEQPGDPKHTFADITKAKTTLGYNPQFDVERGVHLQIEQVRSLYNL</sequence>
<dbReference type="EMBL" id="JBHUIO010000002">
    <property type="protein sequence ID" value="MFD2168749.1"/>
    <property type="molecule type" value="Genomic_DNA"/>
</dbReference>
<proteinExistence type="inferred from homology"/>